<dbReference type="EMBL" id="JAFDVD010000007">
    <property type="protein sequence ID" value="MBM6400042.1"/>
    <property type="molecule type" value="Genomic_DNA"/>
</dbReference>
<feature type="transmembrane region" description="Helical" evidence="1">
    <location>
        <begin position="152"/>
        <end position="171"/>
    </location>
</feature>
<feature type="transmembrane region" description="Helical" evidence="1">
    <location>
        <begin position="6"/>
        <end position="27"/>
    </location>
</feature>
<feature type="transmembrane region" description="Helical" evidence="1">
    <location>
        <begin position="65"/>
        <end position="83"/>
    </location>
</feature>
<proteinExistence type="predicted"/>
<dbReference type="RefSeq" id="WP_204130520.1">
    <property type="nucleotide sequence ID" value="NZ_JAFDVD010000007.1"/>
</dbReference>
<gene>
    <name evidence="2" type="ORF">JQN70_06575</name>
</gene>
<dbReference type="Proteomes" id="UP001430172">
    <property type="component" value="Unassembled WGS sequence"/>
</dbReference>
<protein>
    <recommendedName>
        <fullName evidence="4">Integral membrane protein</fullName>
    </recommendedName>
</protein>
<name>A0ABS2CJH5_9MICO</name>
<accession>A0ABS2CJH5</accession>
<keyword evidence="1" id="KW-1133">Transmembrane helix</keyword>
<keyword evidence="3" id="KW-1185">Reference proteome</keyword>
<organism evidence="2 3">
    <name type="scientific">Phycicoccus sonneratiae</name>
    <dbReference type="NCBI Taxonomy" id="2807628"/>
    <lineage>
        <taxon>Bacteria</taxon>
        <taxon>Bacillati</taxon>
        <taxon>Actinomycetota</taxon>
        <taxon>Actinomycetes</taxon>
        <taxon>Micrococcales</taxon>
        <taxon>Intrasporangiaceae</taxon>
        <taxon>Phycicoccus</taxon>
    </lineage>
</organism>
<reference evidence="2" key="1">
    <citation type="submission" date="2021-02" db="EMBL/GenBank/DDBJ databases">
        <title>Phycicoccus sp. MQZ13P-5T, whole genome shotgun sequence.</title>
        <authorList>
            <person name="Tuo L."/>
        </authorList>
    </citation>
    <scope>NUCLEOTIDE SEQUENCE</scope>
    <source>
        <strain evidence="2">MQZ13P-5</strain>
    </source>
</reference>
<sequence>MLVAVIVTCEVLFWVLVLAGLAVRYLLRRPRLGGRLLVAAPLVDLVLLVATVLDLRGGATATTAHALAAVYLGVSVGFGHSMVRWADVRFAHRFAGGPEPEPRPRSGRAHAAHERRGFGRHLLAYAVGAGLLGVAILVIGDPDRTGALLGMLRLWSVVVAVDGLVSLSYTVRPRPTGVGARR</sequence>
<feature type="transmembrane region" description="Helical" evidence="1">
    <location>
        <begin position="122"/>
        <end position="140"/>
    </location>
</feature>
<keyword evidence="1" id="KW-0472">Membrane</keyword>
<evidence type="ECO:0000256" key="1">
    <source>
        <dbReference type="SAM" id="Phobius"/>
    </source>
</evidence>
<evidence type="ECO:0000313" key="2">
    <source>
        <dbReference type="EMBL" id="MBM6400042.1"/>
    </source>
</evidence>
<keyword evidence="1" id="KW-0812">Transmembrane</keyword>
<evidence type="ECO:0000313" key="3">
    <source>
        <dbReference type="Proteomes" id="UP001430172"/>
    </source>
</evidence>
<evidence type="ECO:0008006" key="4">
    <source>
        <dbReference type="Google" id="ProtNLM"/>
    </source>
</evidence>
<feature type="transmembrane region" description="Helical" evidence="1">
    <location>
        <begin position="34"/>
        <end position="53"/>
    </location>
</feature>
<comment type="caution">
    <text evidence="2">The sequence shown here is derived from an EMBL/GenBank/DDBJ whole genome shotgun (WGS) entry which is preliminary data.</text>
</comment>